<dbReference type="InterPro" id="IPR001943">
    <property type="entry name" value="UVR_dom"/>
</dbReference>
<dbReference type="PATRIC" id="fig|1348973.3.peg.4161"/>
<dbReference type="SUPFAM" id="SSF46600">
    <property type="entry name" value="C-terminal UvrC-binding domain of UvrB"/>
    <property type="match status" value="1"/>
</dbReference>
<organism evidence="3 4">
    <name type="scientific">Schinkia azotoformans MEV2011</name>
    <dbReference type="NCBI Taxonomy" id="1348973"/>
    <lineage>
        <taxon>Bacteria</taxon>
        <taxon>Bacillati</taxon>
        <taxon>Bacillota</taxon>
        <taxon>Bacilli</taxon>
        <taxon>Bacillales</taxon>
        <taxon>Bacillaceae</taxon>
        <taxon>Calidifontibacillus/Schinkia group</taxon>
        <taxon>Schinkia</taxon>
    </lineage>
</organism>
<dbReference type="GO" id="GO:1990170">
    <property type="term" value="P:stress response to cadmium ion"/>
    <property type="evidence" value="ECO:0007669"/>
    <property type="project" value="TreeGrafter"/>
</dbReference>
<evidence type="ECO:0000313" key="3">
    <source>
        <dbReference type="EMBL" id="KEF36449.1"/>
    </source>
</evidence>
<dbReference type="InterPro" id="IPR025542">
    <property type="entry name" value="YacH"/>
</dbReference>
<evidence type="ECO:0000313" key="4">
    <source>
        <dbReference type="Proteomes" id="UP000027936"/>
    </source>
</evidence>
<dbReference type="GO" id="GO:0005507">
    <property type="term" value="F:copper ion binding"/>
    <property type="evidence" value="ECO:0007669"/>
    <property type="project" value="TreeGrafter"/>
</dbReference>
<name>A0A072NFH4_SCHAZ</name>
<reference evidence="3 4" key="1">
    <citation type="submission" date="2014-04" db="EMBL/GenBank/DDBJ databases">
        <title>Draft genome sequence of Bacillus azotoformans MEV2011, a (co-) denitrifying strain unable to grow in the presence of oxygen.</title>
        <authorList>
            <person name="Nielsen M."/>
            <person name="Schreiber L."/>
            <person name="Finster K."/>
            <person name="Schramm A."/>
        </authorList>
    </citation>
    <scope>NUCLEOTIDE SEQUENCE [LARGE SCALE GENOMIC DNA]</scope>
    <source>
        <strain evidence="3 4">MEV2011</strain>
    </source>
</reference>
<comment type="caution">
    <text evidence="3">The sequence shown here is derived from an EMBL/GenBank/DDBJ whole genome shotgun (WGS) entry which is preliminary data.</text>
</comment>
<keyword evidence="1" id="KW-0175">Coiled coil</keyword>
<feature type="coiled-coil region" evidence="1">
    <location>
        <begin position="133"/>
        <end position="179"/>
    </location>
</feature>
<dbReference type="OrthoDB" id="9788704at2"/>
<dbReference type="PIRSF" id="PIRSF015034">
    <property type="entry name" value="YacH"/>
    <property type="match status" value="1"/>
</dbReference>
<dbReference type="AlphaFoldDB" id="A0A072NFH4"/>
<dbReference type="Proteomes" id="UP000027936">
    <property type="component" value="Unassembled WGS sequence"/>
</dbReference>
<dbReference type="GO" id="GO:0008270">
    <property type="term" value="F:zinc ion binding"/>
    <property type="evidence" value="ECO:0007669"/>
    <property type="project" value="TreeGrafter"/>
</dbReference>
<dbReference type="InterPro" id="IPR036876">
    <property type="entry name" value="UVR_dom_sf"/>
</dbReference>
<evidence type="ECO:0000259" key="2">
    <source>
        <dbReference type="PROSITE" id="PS50151"/>
    </source>
</evidence>
<dbReference type="PROSITE" id="PS50151">
    <property type="entry name" value="UVR"/>
    <property type="match status" value="1"/>
</dbReference>
<proteinExistence type="predicted"/>
<dbReference type="Pfam" id="PF02151">
    <property type="entry name" value="UVR"/>
    <property type="match status" value="1"/>
</dbReference>
<dbReference type="PANTHER" id="PTHR38430:SF1">
    <property type="entry name" value="PROTEIN-ARGININE KINASE ACTIVATOR PROTEIN"/>
    <property type="match status" value="1"/>
</dbReference>
<dbReference type="GO" id="GO:1990169">
    <property type="term" value="P:stress response to copper ion"/>
    <property type="evidence" value="ECO:0007669"/>
    <property type="project" value="TreeGrafter"/>
</dbReference>
<dbReference type="GeneID" id="89469269"/>
<protein>
    <submittedName>
        <fullName evidence="3">Uncharacterized protein with conserved CXXC pairs</fullName>
    </submittedName>
</protein>
<dbReference type="Gene3D" id="4.10.860.10">
    <property type="entry name" value="UVR domain"/>
    <property type="match status" value="1"/>
</dbReference>
<accession>A0A072NFH4</accession>
<evidence type="ECO:0000256" key="1">
    <source>
        <dbReference type="SAM" id="Coils"/>
    </source>
</evidence>
<dbReference type="GO" id="GO:0050897">
    <property type="term" value="F:cobalt ion binding"/>
    <property type="evidence" value="ECO:0007669"/>
    <property type="project" value="TreeGrafter"/>
</dbReference>
<gene>
    <name evidence="3" type="ORF">M670_04283</name>
</gene>
<dbReference type="EMBL" id="JJRY01000026">
    <property type="protein sequence ID" value="KEF36449.1"/>
    <property type="molecule type" value="Genomic_DNA"/>
</dbReference>
<feature type="domain" description="UVR" evidence="2">
    <location>
        <begin position="137"/>
        <end position="172"/>
    </location>
</feature>
<dbReference type="RefSeq" id="WP_003333374.1">
    <property type="nucleotide sequence ID" value="NZ_JJRY01000026.1"/>
</dbReference>
<dbReference type="PANTHER" id="PTHR38430">
    <property type="entry name" value="PROTEIN-ARGININE KINASE ACTIVATOR PROTEIN"/>
    <property type="match status" value="1"/>
</dbReference>
<sequence length="182" mass="20446">MECQECHQNPASLHFTKIINGQKTETHLCEQCAREKGEIMSGAGGFSISNLLSGLLNLDYPLSTSPSSNPFGNLVTEQCNQCGMTFQQFSKIGRFGCSNCYKTFSNKIDPILRRVHSGNTAHEGKIPKRIGGNLHLTKEIVELKEQLQKAIHNEEFERAAEIRDKIRSLEQLLSEHREGERS</sequence>
<dbReference type="GO" id="GO:0046870">
    <property type="term" value="F:cadmium ion binding"/>
    <property type="evidence" value="ECO:0007669"/>
    <property type="project" value="TreeGrafter"/>
</dbReference>